<keyword evidence="6" id="KW-0378">Hydrolase</keyword>
<evidence type="ECO:0000259" key="9">
    <source>
        <dbReference type="PROSITE" id="PS50235"/>
    </source>
</evidence>
<dbReference type="PROSITE" id="PS00972">
    <property type="entry name" value="USP_1"/>
    <property type="match status" value="1"/>
</dbReference>
<evidence type="ECO:0000259" key="10">
    <source>
        <dbReference type="PROSITE" id="PS51283"/>
    </source>
</evidence>
<feature type="compositionally biased region" description="Low complexity" evidence="8">
    <location>
        <begin position="87"/>
        <end position="101"/>
    </location>
</feature>
<dbReference type="InterPro" id="IPR018200">
    <property type="entry name" value="USP_CS"/>
</dbReference>
<dbReference type="Pfam" id="PF06337">
    <property type="entry name" value="DUSP"/>
    <property type="match status" value="1"/>
</dbReference>
<organism evidence="11 12">
    <name type="scientific">Lithohypha guttulata</name>
    <dbReference type="NCBI Taxonomy" id="1690604"/>
    <lineage>
        <taxon>Eukaryota</taxon>
        <taxon>Fungi</taxon>
        <taxon>Dikarya</taxon>
        <taxon>Ascomycota</taxon>
        <taxon>Pezizomycotina</taxon>
        <taxon>Eurotiomycetes</taxon>
        <taxon>Chaetothyriomycetidae</taxon>
        <taxon>Chaetothyriales</taxon>
        <taxon>Trichomeriaceae</taxon>
        <taxon>Lithohypha</taxon>
    </lineage>
</organism>
<feature type="compositionally biased region" description="Basic residues" evidence="8">
    <location>
        <begin position="1024"/>
        <end position="1050"/>
    </location>
</feature>
<sequence length="1855" mass="205993">MQHLNNKSLPLKDDLKDLKDRERTLRSSSPAIKRPAADMGGQEREDDGRDVEMAEATDTASTSSTNTQSNNGKRQKSDLNTSNPGPVSQAASSEADSVSDSTLADTSNESRTSTAATSITGTADSETRPSIDEQIAKVTQLVQETPRDGAKGYCVSCKWMQRVLARSSEPQPGIPKSALEGEVGPVDNADIAMVIEGSGELRDEAGEPFTALRPGLELGEDYQVVPEEAWNLIVRWYGVAKESPIITRYAHILSEDNPLECQFELNPPVFSFLKVVGTQTPQTQKEAEHLPPRMVSSVHRPYMEWLKAAKEKLNIDINTKVRVWKVLGGIKSTSASGILTPAASRSASPAPGAEIIASAGTKMILDVNTFGLLTLGDQRELIDHKDHTMDANYNGKVDLRTIGLGRDEVIVLEEQTPDTDKFPSDNPKLSFKGAAKAKNLTVSGRSSPTPSIMTRGRAQREGRPKGIVGLQNLGNTCYMNSALQCIRSVEELTEYFRTGYYKKELNPSNPLGHHGKVAKAYGGFIEGIYSANSNVFNPRDLKNIVGKYGPSFAGYGQQDSQEFLAFLLDGLSEDLNRIQKKPYIEKPDSTDDMVNNDQLLKEFADRNWNDYKARNDSVIVDLFAGMYKSTLTCPTCDKVSIVFDPFSSLTLQLPIENNWSKEIIYFPLQEKPMRIDIDIDKNSSILDMKRFIGQRTQYDPDKMICAESYKNKFFKIFDNTDVIAETSISANDIICVYELAEKPTNYNADKKKKFTLFSNKDLDPKVDPDSPAAEHLLVPIYHRLAKANTNNRLVRSFFGHPSYVVLSREDRTSYDGVLKKVLTQVVGMTTLDILTDERELGNDSAPEDSDTLVVSDASTGSQSPSASGNSVQGEDGLVDVSMRDASQIPEQTSRSRESIMEHLLKPGTPIPKQLQRLFDIRVAHTEEGIPTGWNNLAESTDFDSLRQKAEETTRILAHHPRHSSDEVPESSADELAEEDSKELRKSPNSASESGGSPPQQESDVDSVELPEPSEMFGGKDIRGAKKHKAKNQKTYSRKGKKIVGKSHKRTPPPPPQPKPAVSNGAELLVPGDAIVLDWSEDIYEALFTGDAADTMRGSLTHRDPELFEDEELVKKRESRLNRKKTGVTLEDCLEEYGKTETLSEQNAWYCPRCKEHRRANKQFELWKVPDILVMHFKRFSSARNFRDKLELKVEYPVENLDLSQMVRDKSDGKSSIYDLIAVDNHYGGLGGGHYTAYAKNINNKMWYDYNDSHVSPVKDPEVVVQKNAYLLFYRRRSEDPLGGPNLEKILSEVDSEENLETQSRDASPSGEGQRLGGSSHNGSSSALVGQAHRVGDGGSAVNRQVIKMKGLSRGLEDEQEGHSMFHGPQSLSKSEELPPYGDRDSDMLLDNDVVDEGISMIGPTQPWLDDALVQGWGFDAAAPPNSNAGDSEHFEAPFGRLGRRDSNVSVANASSTGGLGGSEIANLSDLDDEQDTGNILEYDDLGRDPILRGNRESAPPPDDPETLPKIIHHVPIPEGEDDEELEVQELRIHNLQADCSLLSPEEKGRKLDELVTRMREATAKHFPLSDAERLPVSLERKSVDKAYVRGLMNNDFEERGGSKMWAIKALEEGNWETSETAYQLLRKWRCLPSSCSPLQNEEPRWKQMHTALIRAGLLSHEAEEALVRTNYESVDLAYNYWTTSHVANSCDSNSVRSSDTSEETQLPSEERKSNMLKDLMLEGVPKDEAAEALASTNWTLSDLALQSWIELDGEELRCRKRSIKNSAQADQDDGRNPWRFYSTRAGGTPHKLSPRQSLNGIAVNEMTNKRQSELLRQLMEVLSVTEAEAGQILVQSEADVVEEAITWYYAKQGNL</sequence>
<feature type="region of interest" description="Disordered" evidence="8">
    <location>
        <begin position="1294"/>
        <end position="1341"/>
    </location>
</feature>
<accession>A0AAN7SWV1</accession>
<dbReference type="SMART" id="SM00695">
    <property type="entry name" value="DUSP"/>
    <property type="match status" value="1"/>
</dbReference>
<evidence type="ECO:0000313" key="12">
    <source>
        <dbReference type="Proteomes" id="UP001309876"/>
    </source>
</evidence>
<dbReference type="InterPro" id="IPR035927">
    <property type="entry name" value="DUSP-like_sf"/>
</dbReference>
<feature type="domain" description="DUSP" evidence="10">
    <location>
        <begin position="129"/>
        <end position="251"/>
    </location>
</feature>
<dbReference type="Gene3D" id="3.30.2230.10">
    <property type="entry name" value="DUSP-like"/>
    <property type="match status" value="1"/>
</dbReference>
<keyword evidence="7" id="KW-0788">Thiol protease</keyword>
<protein>
    <recommendedName>
        <fullName evidence="3">ubiquitinyl hydrolase 1</fullName>
        <ecNumber evidence="3">3.4.19.12</ecNumber>
    </recommendedName>
</protein>
<feature type="compositionally biased region" description="Basic and acidic residues" evidence="8">
    <location>
        <begin position="1354"/>
        <end position="1363"/>
    </location>
</feature>
<feature type="region of interest" description="Disordered" evidence="8">
    <location>
        <begin position="442"/>
        <end position="461"/>
    </location>
</feature>
<dbReference type="EMBL" id="JAVRRJ010000006">
    <property type="protein sequence ID" value="KAK5083695.1"/>
    <property type="molecule type" value="Genomic_DNA"/>
</dbReference>
<dbReference type="GO" id="GO:0016579">
    <property type="term" value="P:protein deubiquitination"/>
    <property type="evidence" value="ECO:0007669"/>
    <property type="project" value="InterPro"/>
</dbReference>
<comment type="catalytic activity">
    <reaction evidence="1">
        <text>Thiol-dependent hydrolysis of ester, thioester, amide, peptide and isopeptide bonds formed by the C-terminal Gly of ubiquitin (a 76-residue protein attached to proteins as an intracellular targeting signal).</text>
        <dbReference type="EC" id="3.4.19.12"/>
    </reaction>
</comment>
<dbReference type="GO" id="GO:0004843">
    <property type="term" value="F:cysteine-type deubiquitinase activity"/>
    <property type="evidence" value="ECO:0007669"/>
    <property type="project" value="UniProtKB-EC"/>
</dbReference>
<evidence type="ECO:0000256" key="6">
    <source>
        <dbReference type="ARBA" id="ARBA00022801"/>
    </source>
</evidence>
<dbReference type="SUPFAM" id="SSF143791">
    <property type="entry name" value="DUSP-like"/>
    <property type="match status" value="1"/>
</dbReference>
<evidence type="ECO:0000256" key="8">
    <source>
        <dbReference type="SAM" id="MobiDB-lite"/>
    </source>
</evidence>
<feature type="compositionally biased region" description="Polar residues" evidence="8">
    <location>
        <begin position="1690"/>
        <end position="1707"/>
    </location>
</feature>
<dbReference type="InterPro" id="IPR028889">
    <property type="entry name" value="USP"/>
</dbReference>
<evidence type="ECO:0000313" key="11">
    <source>
        <dbReference type="EMBL" id="KAK5083695.1"/>
    </source>
</evidence>
<dbReference type="GO" id="GO:0006508">
    <property type="term" value="P:proteolysis"/>
    <property type="evidence" value="ECO:0007669"/>
    <property type="project" value="UniProtKB-KW"/>
</dbReference>
<feature type="compositionally biased region" description="Polar residues" evidence="8">
    <location>
        <begin position="856"/>
        <end position="872"/>
    </location>
</feature>
<keyword evidence="4" id="KW-0645">Protease</keyword>
<comment type="similarity">
    <text evidence="2">Belongs to the peptidase C19 family.</text>
</comment>
<feature type="compositionally biased region" description="Polar residues" evidence="8">
    <location>
        <begin position="1316"/>
        <end position="1327"/>
    </location>
</feature>
<feature type="compositionally biased region" description="Basic and acidic residues" evidence="8">
    <location>
        <begin position="1484"/>
        <end position="1495"/>
    </location>
</feature>
<feature type="domain" description="USP" evidence="9">
    <location>
        <begin position="468"/>
        <end position="1276"/>
    </location>
</feature>
<feature type="compositionally biased region" description="Low complexity" evidence="8">
    <location>
        <begin position="110"/>
        <end position="123"/>
    </location>
</feature>
<dbReference type="PROSITE" id="PS00973">
    <property type="entry name" value="USP_2"/>
    <property type="match status" value="1"/>
</dbReference>
<feature type="region of interest" description="Disordered" evidence="8">
    <location>
        <begin position="1451"/>
        <end position="1508"/>
    </location>
</feature>
<dbReference type="EC" id="3.4.19.12" evidence="3"/>
<reference evidence="11 12" key="1">
    <citation type="submission" date="2023-08" db="EMBL/GenBank/DDBJ databases">
        <title>Black Yeasts Isolated from many extreme environments.</title>
        <authorList>
            <person name="Coleine C."/>
            <person name="Stajich J.E."/>
            <person name="Selbmann L."/>
        </authorList>
    </citation>
    <scope>NUCLEOTIDE SEQUENCE [LARGE SCALE GENOMIC DNA]</scope>
    <source>
        <strain evidence="11 12">CCFEE 5910</strain>
    </source>
</reference>
<dbReference type="CDD" id="cd02674">
    <property type="entry name" value="Peptidase_C19R"/>
    <property type="match status" value="1"/>
</dbReference>
<evidence type="ECO:0000256" key="5">
    <source>
        <dbReference type="ARBA" id="ARBA00022786"/>
    </source>
</evidence>
<comment type="caution">
    <text evidence="11">The sequence shown here is derived from an EMBL/GenBank/DDBJ whole genome shotgun (WGS) entry which is preliminary data.</text>
</comment>
<feature type="region of interest" description="Disordered" evidence="8">
    <location>
        <begin position="955"/>
        <end position="1061"/>
    </location>
</feature>
<evidence type="ECO:0000256" key="2">
    <source>
        <dbReference type="ARBA" id="ARBA00009085"/>
    </source>
</evidence>
<dbReference type="Pfam" id="PF00443">
    <property type="entry name" value="UCH"/>
    <property type="match status" value="1"/>
</dbReference>
<feature type="compositionally biased region" description="Polar residues" evidence="8">
    <location>
        <begin position="986"/>
        <end position="1001"/>
    </location>
</feature>
<dbReference type="PANTHER" id="PTHR21646:SF24">
    <property type="entry name" value="UBIQUITIN CARBOXYL-TERMINAL HYDROLASE"/>
    <property type="match status" value="1"/>
</dbReference>
<feature type="region of interest" description="Disordered" evidence="8">
    <location>
        <begin position="1690"/>
        <end position="1714"/>
    </location>
</feature>
<name>A0AAN7SWV1_9EURO</name>
<dbReference type="InterPro" id="IPR038765">
    <property type="entry name" value="Papain-like_cys_pep_sf"/>
</dbReference>
<dbReference type="SUPFAM" id="SSF54001">
    <property type="entry name" value="Cysteine proteinases"/>
    <property type="match status" value="1"/>
</dbReference>
<dbReference type="Gene3D" id="3.90.70.10">
    <property type="entry name" value="Cysteine proteinases"/>
    <property type="match status" value="2"/>
</dbReference>
<feature type="region of interest" description="Disordered" evidence="8">
    <location>
        <begin position="1"/>
        <end position="131"/>
    </location>
</feature>
<feature type="compositionally biased region" description="Polar residues" evidence="8">
    <location>
        <begin position="442"/>
        <end position="452"/>
    </location>
</feature>
<evidence type="ECO:0000256" key="3">
    <source>
        <dbReference type="ARBA" id="ARBA00012759"/>
    </source>
</evidence>
<dbReference type="PROSITE" id="PS50235">
    <property type="entry name" value="USP_3"/>
    <property type="match status" value="1"/>
</dbReference>
<dbReference type="PANTHER" id="PTHR21646">
    <property type="entry name" value="UBIQUITIN CARBOXYL-TERMINAL HYDROLASE"/>
    <property type="match status" value="1"/>
</dbReference>
<feature type="compositionally biased region" description="Basic and acidic residues" evidence="8">
    <location>
        <begin position="41"/>
        <end position="52"/>
    </location>
</feature>
<gene>
    <name evidence="11" type="ORF">LTR05_006199</name>
</gene>
<feature type="compositionally biased region" description="Basic and acidic residues" evidence="8">
    <location>
        <begin position="10"/>
        <end position="25"/>
    </location>
</feature>
<feature type="compositionally biased region" description="Low complexity" evidence="8">
    <location>
        <begin position="56"/>
        <end position="71"/>
    </location>
</feature>
<evidence type="ECO:0000256" key="7">
    <source>
        <dbReference type="ARBA" id="ARBA00022807"/>
    </source>
</evidence>
<dbReference type="PROSITE" id="PS51283">
    <property type="entry name" value="DUSP"/>
    <property type="match status" value="1"/>
</dbReference>
<evidence type="ECO:0000256" key="4">
    <source>
        <dbReference type="ARBA" id="ARBA00022670"/>
    </source>
</evidence>
<dbReference type="InterPro" id="IPR006615">
    <property type="entry name" value="Pept_C19_DUSP"/>
</dbReference>
<evidence type="ECO:0000256" key="1">
    <source>
        <dbReference type="ARBA" id="ARBA00000707"/>
    </source>
</evidence>
<feature type="compositionally biased region" description="Acidic residues" evidence="8">
    <location>
        <begin position="966"/>
        <end position="980"/>
    </location>
</feature>
<feature type="region of interest" description="Disordered" evidence="8">
    <location>
        <begin position="1354"/>
        <end position="1377"/>
    </location>
</feature>
<keyword evidence="12" id="KW-1185">Reference proteome</keyword>
<dbReference type="Proteomes" id="UP001309876">
    <property type="component" value="Unassembled WGS sequence"/>
</dbReference>
<keyword evidence="5" id="KW-0833">Ubl conjugation pathway</keyword>
<dbReference type="InterPro" id="IPR050185">
    <property type="entry name" value="Ub_carboxyl-term_hydrolase"/>
</dbReference>
<feature type="region of interest" description="Disordered" evidence="8">
    <location>
        <begin position="837"/>
        <end position="875"/>
    </location>
</feature>
<dbReference type="InterPro" id="IPR001394">
    <property type="entry name" value="Peptidase_C19_UCH"/>
</dbReference>
<proteinExistence type="inferred from homology"/>